<evidence type="ECO:0000256" key="2">
    <source>
        <dbReference type="ARBA" id="ARBA00022525"/>
    </source>
</evidence>
<organism evidence="5 6">
    <name type="scientific">Engystomops pustulosus</name>
    <name type="common">Tungara frog</name>
    <name type="synonym">Physalaemus pustulosus</name>
    <dbReference type="NCBI Taxonomy" id="76066"/>
    <lineage>
        <taxon>Eukaryota</taxon>
        <taxon>Metazoa</taxon>
        <taxon>Chordata</taxon>
        <taxon>Craniata</taxon>
        <taxon>Vertebrata</taxon>
        <taxon>Euteleostomi</taxon>
        <taxon>Amphibia</taxon>
        <taxon>Batrachia</taxon>
        <taxon>Anura</taxon>
        <taxon>Neobatrachia</taxon>
        <taxon>Hyloidea</taxon>
        <taxon>Leptodactylidae</taxon>
        <taxon>Leiuperinae</taxon>
        <taxon>Engystomops</taxon>
    </lineage>
</organism>
<dbReference type="SUPFAM" id="SSF57302">
    <property type="entry name" value="Snake toxin-like"/>
    <property type="match status" value="2"/>
</dbReference>
<feature type="domain" description="UPAR/Ly6" evidence="4">
    <location>
        <begin position="115"/>
        <end position="182"/>
    </location>
</feature>
<dbReference type="AlphaFoldDB" id="A0AAV6ZLS1"/>
<accession>A0AAV6ZLS1</accession>
<evidence type="ECO:0000256" key="1">
    <source>
        <dbReference type="ARBA" id="ARBA00004613"/>
    </source>
</evidence>
<proteinExistence type="predicted"/>
<reference evidence="5" key="1">
    <citation type="thesis" date="2020" institute="ProQuest LLC" country="789 East Eisenhower Parkway, Ann Arbor, MI, USA">
        <title>Comparative Genomics and Chromosome Evolution.</title>
        <authorList>
            <person name="Mudd A.B."/>
        </authorList>
    </citation>
    <scope>NUCLEOTIDE SEQUENCE</scope>
    <source>
        <strain evidence="5">237g6f4</strain>
        <tissue evidence="5">Blood</tissue>
    </source>
</reference>
<dbReference type="GO" id="GO:0005576">
    <property type="term" value="C:extracellular region"/>
    <property type="evidence" value="ECO:0007669"/>
    <property type="project" value="UniProtKB-SubCell"/>
</dbReference>
<dbReference type="PANTHER" id="PTHR20914:SF9">
    <property type="entry name" value="COILED, ISOFORM A"/>
    <property type="match status" value="1"/>
</dbReference>
<dbReference type="Gene3D" id="2.10.60.10">
    <property type="entry name" value="CD59"/>
    <property type="match status" value="2"/>
</dbReference>
<dbReference type="InterPro" id="IPR045860">
    <property type="entry name" value="Snake_toxin-like_sf"/>
</dbReference>
<dbReference type="InterPro" id="IPR016054">
    <property type="entry name" value="LY6_UPA_recep-like"/>
</dbReference>
<dbReference type="PANTHER" id="PTHR20914">
    <property type="entry name" value="LY6/PLAUR DOMAIN-CONTAINING PROTEIN 8"/>
    <property type="match status" value="1"/>
</dbReference>
<evidence type="ECO:0000313" key="6">
    <source>
        <dbReference type="Proteomes" id="UP000824782"/>
    </source>
</evidence>
<keyword evidence="6" id="KW-1185">Reference proteome</keyword>
<dbReference type="CDD" id="cd23572">
    <property type="entry name" value="TFP_LU_ECD_PINLYP_rpt2"/>
    <property type="match status" value="1"/>
</dbReference>
<protein>
    <recommendedName>
        <fullName evidence="4">UPAR/Ly6 domain-containing protein</fullName>
    </recommendedName>
</protein>
<gene>
    <name evidence="5" type="ORF">GDO81_029832</name>
</gene>
<dbReference type="InterPro" id="IPR050918">
    <property type="entry name" value="CNF-like_PLA2_Inhibitor"/>
</dbReference>
<dbReference type="Pfam" id="PF00021">
    <property type="entry name" value="UPAR_LY6"/>
    <property type="match status" value="2"/>
</dbReference>
<feature type="signal peptide" evidence="3">
    <location>
        <begin position="1"/>
        <end position="18"/>
    </location>
</feature>
<feature type="domain" description="UPAR/Ly6" evidence="4">
    <location>
        <begin position="22"/>
        <end position="101"/>
    </location>
</feature>
<dbReference type="Proteomes" id="UP000824782">
    <property type="component" value="Unassembled WGS sequence"/>
</dbReference>
<evidence type="ECO:0000256" key="3">
    <source>
        <dbReference type="SAM" id="SignalP"/>
    </source>
</evidence>
<dbReference type="EMBL" id="WNYA01000104">
    <property type="protein sequence ID" value="KAG8550001.1"/>
    <property type="molecule type" value="Genomic_DNA"/>
</dbReference>
<comment type="subcellular location">
    <subcellularLocation>
        <location evidence="1">Secreted</location>
    </subcellularLocation>
</comment>
<comment type="caution">
    <text evidence="5">The sequence shown here is derived from an EMBL/GenBank/DDBJ whole genome shotgun (WGS) entry which is preliminary data.</text>
</comment>
<name>A0AAV6ZLS1_ENGPU</name>
<evidence type="ECO:0000259" key="4">
    <source>
        <dbReference type="Pfam" id="PF00021"/>
    </source>
</evidence>
<evidence type="ECO:0000313" key="5">
    <source>
        <dbReference type="EMBL" id="KAG8550001.1"/>
    </source>
</evidence>
<sequence>MKTVIISLLLLFFPLSSGDAPECYKCHERNSQTCQQELETCQEGEHCVTILEDFIYDGNCYASILKDCIRDIPCNTTIYGREDHVYFKYFIECCDNTGCNNEFHESPEDDEPNEFLCPSCFVPDSEEECEANHLTRCIGNEDKCLSFAGTVLEPDDEVATYSFSGCITGFACEKPIHQFIGLFVLEEKVYECRDPLTLPNQNMKYKK</sequence>
<feature type="chain" id="PRO_5043316625" description="UPAR/Ly6 domain-containing protein" evidence="3">
    <location>
        <begin position="19"/>
        <end position="207"/>
    </location>
</feature>
<keyword evidence="3" id="KW-0732">Signal</keyword>
<keyword evidence="2" id="KW-0964">Secreted</keyword>